<evidence type="ECO:0000256" key="1">
    <source>
        <dbReference type="SAM" id="MobiDB-lite"/>
    </source>
</evidence>
<feature type="region of interest" description="Disordered" evidence="1">
    <location>
        <begin position="212"/>
        <end position="246"/>
    </location>
</feature>
<feature type="transmembrane region" description="Helical" evidence="2">
    <location>
        <begin position="184"/>
        <end position="203"/>
    </location>
</feature>
<dbReference type="AlphaFoldDB" id="D1BXR8"/>
<keyword evidence="2" id="KW-0472">Membrane</keyword>
<accession>D1BXR8</accession>
<dbReference type="eggNOG" id="ENOG5033771">
    <property type="taxonomic scope" value="Bacteria"/>
</dbReference>
<organism evidence="3 4">
    <name type="scientific">Xylanimonas cellulosilytica (strain DSM 15894 / JCM 12276 / CECT 5975 / KCTC 9989 / LMG 20990 / NBRC 107835 / XIL07)</name>
    <dbReference type="NCBI Taxonomy" id="446471"/>
    <lineage>
        <taxon>Bacteria</taxon>
        <taxon>Bacillati</taxon>
        <taxon>Actinomycetota</taxon>
        <taxon>Actinomycetes</taxon>
        <taxon>Micrococcales</taxon>
        <taxon>Promicromonosporaceae</taxon>
        <taxon>Xylanimonas</taxon>
    </lineage>
</organism>
<dbReference type="OrthoDB" id="5179260at2"/>
<evidence type="ECO:0000313" key="3">
    <source>
        <dbReference type="EMBL" id="ACZ31709.1"/>
    </source>
</evidence>
<proteinExistence type="predicted"/>
<dbReference type="KEGG" id="xce:Xcel_2695"/>
<reference evidence="4" key="1">
    <citation type="submission" date="2009-11" db="EMBL/GenBank/DDBJ databases">
        <title>The complete chromosome of Xylanimonas cellulosilytica DSM 15894.</title>
        <authorList>
            <consortium name="US DOE Joint Genome Institute (JGI-PGF)"/>
            <person name="Lucas S."/>
            <person name="Copeland A."/>
            <person name="Lapidus A."/>
            <person name="Glavina del Rio T."/>
            <person name="Dalin E."/>
            <person name="Tice H."/>
            <person name="Bruce D."/>
            <person name="Goodwin L."/>
            <person name="Pitluck S."/>
            <person name="Kyrpides N."/>
            <person name="Mavromatis K."/>
            <person name="Ivanova N."/>
            <person name="Mikhailova N."/>
            <person name="Foster B."/>
            <person name="Clum A."/>
            <person name="Brettin T."/>
            <person name="Detter J.C."/>
            <person name="Han C."/>
            <person name="Larimer F."/>
            <person name="Land M."/>
            <person name="Hauser L."/>
            <person name="Markowitz V."/>
            <person name="Cheng J.F."/>
            <person name="Hugenholtz P."/>
            <person name="Woyke T."/>
            <person name="Wu D."/>
            <person name="Gehrich-Schroeter G."/>
            <person name="Schneider S."/>
            <person name="Pukall S.R."/>
            <person name="Klenk H.P."/>
            <person name="Eisen J.A."/>
        </authorList>
    </citation>
    <scope>NUCLEOTIDE SEQUENCE [LARGE SCALE GENOMIC DNA]</scope>
    <source>
        <strain evidence="4">DSM 15894 / CECT 5975 / LMG 20990 / XIL07</strain>
    </source>
</reference>
<dbReference type="EMBL" id="CP001821">
    <property type="protein sequence ID" value="ACZ31709.1"/>
    <property type="molecule type" value="Genomic_DNA"/>
</dbReference>
<dbReference type="RefSeq" id="WP_012879451.1">
    <property type="nucleotide sequence ID" value="NC_013530.1"/>
</dbReference>
<keyword evidence="2" id="KW-1133">Transmembrane helix</keyword>
<keyword evidence="2" id="KW-0812">Transmembrane</keyword>
<name>D1BXR8_XYLCX</name>
<reference evidence="3 4" key="2">
    <citation type="journal article" date="2010" name="Stand. Genomic Sci.">
        <title>Complete genome sequence of Xylanimonas cellulosilytica type strain (XIL07).</title>
        <authorList>
            <person name="Foster B."/>
            <person name="Pukall R."/>
            <person name="Abt B."/>
            <person name="Nolan M."/>
            <person name="Glavina Del Rio T."/>
            <person name="Chen F."/>
            <person name="Lucas S."/>
            <person name="Tice H."/>
            <person name="Pitluck S."/>
            <person name="Cheng J.-F."/>
            <person name="Chertkov O."/>
            <person name="Brettin T."/>
            <person name="Han C."/>
            <person name="Detter J.C."/>
            <person name="Bruce D."/>
            <person name="Goodwin L."/>
            <person name="Ivanova N."/>
            <person name="Mavromatis K."/>
            <person name="Pati A."/>
            <person name="Mikhailova N."/>
            <person name="Chen A."/>
            <person name="Palaniappan K."/>
            <person name="Land M."/>
            <person name="Hauser L."/>
            <person name="Chang Y.-J."/>
            <person name="Jeffries C.D."/>
            <person name="Chain P."/>
            <person name="Rohde M."/>
            <person name="Goeker M."/>
            <person name="Bristow J."/>
            <person name="Eisen J.A."/>
            <person name="Markowitz V."/>
            <person name="Hugenholtz P."/>
            <person name="Kyrpides N.C."/>
            <person name="Klenk H.-P."/>
            <person name="Lapidus A."/>
        </authorList>
    </citation>
    <scope>NUCLEOTIDE SEQUENCE [LARGE SCALE GENOMIC DNA]</scope>
    <source>
        <strain evidence="4">DSM 15894 / CECT 5975 / LMG 20990 / XIL07</strain>
    </source>
</reference>
<keyword evidence="4" id="KW-1185">Reference proteome</keyword>
<protein>
    <recommendedName>
        <fullName evidence="5">Lipopolysaccharide biosynthesis protein</fullName>
    </recommendedName>
</protein>
<dbReference type="STRING" id="446471.Xcel_2695"/>
<gene>
    <name evidence="3" type="ordered locus">Xcel_2695</name>
</gene>
<evidence type="ECO:0008006" key="5">
    <source>
        <dbReference type="Google" id="ProtNLM"/>
    </source>
</evidence>
<evidence type="ECO:0000256" key="2">
    <source>
        <dbReference type="SAM" id="Phobius"/>
    </source>
</evidence>
<sequence>MTIESMLRAFRTYWYVVLAGALLTLAAGALAARPVPLYWTQADVLVLAPGMGPQDMPSDLSLDGMLAFAGMLEREANGRPVSSLESGAPPLFSAGVRDGYSVAVPNQGNQWTNVFLRPVLSVEVVGSDAETVAQRYDQIVAQLEASSQTLQNAVAPERRMTLHPVTDDPTVSYVGSTNSQKIRALGAIAVIGVFVSASAAVLLDQRARRRRAAGEGLQAVGTGQPDEAQQQGAQPEGTPPALQQVR</sequence>
<dbReference type="HOGENOM" id="CLU_1168768_0_0_11"/>
<evidence type="ECO:0000313" key="4">
    <source>
        <dbReference type="Proteomes" id="UP000002255"/>
    </source>
</evidence>
<dbReference type="Proteomes" id="UP000002255">
    <property type="component" value="Chromosome"/>
</dbReference>